<evidence type="ECO:0000256" key="8">
    <source>
        <dbReference type="ARBA" id="ARBA00023136"/>
    </source>
</evidence>
<keyword evidence="8 12" id="KW-0472">Membrane</keyword>
<feature type="binding site" evidence="10">
    <location>
        <position position="1007"/>
    </location>
    <ligand>
        <name>ATP</name>
        <dbReference type="ChEBI" id="CHEBI:30616"/>
    </ligand>
</feature>
<dbReference type="InterPro" id="IPR051681">
    <property type="entry name" value="Ser/Thr_Kinases-Pseudokinases"/>
</dbReference>
<comment type="subcellular location">
    <subcellularLocation>
        <location evidence="1">Cell envelope</location>
    </subcellularLocation>
    <subcellularLocation>
        <location evidence="2">Cell outer membrane</location>
    </subcellularLocation>
    <subcellularLocation>
        <location evidence="3">Secreted</location>
    </subcellularLocation>
</comment>
<keyword evidence="4" id="KW-0964">Secreted</keyword>
<name>A0AA88GIC1_NAELO</name>
<dbReference type="Gene3D" id="3.30.200.20">
    <property type="entry name" value="Phosphorylase Kinase, domain 1"/>
    <property type="match status" value="1"/>
</dbReference>
<evidence type="ECO:0000256" key="3">
    <source>
        <dbReference type="ARBA" id="ARBA00004613"/>
    </source>
</evidence>
<feature type="transmembrane region" description="Helical" evidence="12">
    <location>
        <begin position="62"/>
        <end position="82"/>
    </location>
</feature>
<keyword evidence="6 10" id="KW-0547">Nucleotide-binding</keyword>
<accession>A0AA88GIC1</accession>
<dbReference type="SUPFAM" id="SSF56112">
    <property type="entry name" value="Protein kinase-like (PK-like)"/>
    <property type="match status" value="1"/>
</dbReference>
<dbReference type="PROSITE" id="PS00107">
    <property type="entry name" value="PROTEIN_KINASE_ATP"/>
    <property type="match status" value="1"/>
</dbReference>
<dbReference type="PROSITE" id="PS50011">
    <property type="entry name" value="PROTEIN_KINASE_DOM"/>
    <property type="match status" value="1"/>
</dbReference>
<dbReference type="InterPro" id="IPR011050">
    <property type="entry name" value="Pectin_lyase_fold/virulence"/>
</dbReference>
<dbReference type="GeneID" id="68101436"/>
<dbReference type="GO" id="GO:0005524">
    <property type="term" value="F:ATP binding"/>
    <property type="evidence" value="ECO:0007669"/>
    <property type="project" value="UniProtKB-UniRule"/>
</dbReference>
<dbReference type="NCBIfam" id="TIGR01376">
    <property type="entry name" value="POMP_repeat"/>
    <property type="match status" value="1"/>
</dbReference>
<evidence type="ECO:0000259" key="13">
    <source>
        <dbReference type="PROSITE" id="PS50011"/>
    </source>
</evidence>
<keyword evidence="15" id="KW-1185">Reference proteome</keyword>
<dbReference type="SUPFAM" id="SSF51126">
    <property type="entry name" value="Pectin lyase-like"/>
    <property type="match status" value="2"/>
</dbReference>
<evidence type="ECO:0000256" key="6">
    <source>
        <dbReference type="ARBA" id="ARBA00022741"/>
    </source>
</evidence>
<keyword evidence="7 10" id="KW-0067">ATP-binding</keyword>
<protein>
    <recommendedName>
        <fullName evidence="13">Protein kinase domain-containing protein</fullName>
    </recommendedName>
</protein>
<dbReference type="EMBL" id="PYSW02000036">
    <property type="protein sequence ID" value="KAG2377897.1"/>
    <property type="molecule type" value="Genomic_DNA"/>
</dbReference>
<sequence length="1291" mass="146350">MQQTMWHDTNIVETTPMNKLATINQDSQFCYSTFLINSFIRNLFITKTEPSHLQHHRFGWKAMSHLCVVVVVMLWLWLSIFLQRHQDTLSYHVRKFQPPPYGIQTQVLALHTDSSSWPSSDVRSARSNRDDTQGADALERQNLNSGEYSMWRVESQSGDNILNCSSSYTNFTLKFYVGTTNTQQSNFLTPMHQDRIFTPNETCGNSSKNPCEQMGQVFDYINERMMQDSVNYKCLNYNITIVVLHNMMERQLYTRVVCGNKIVNIDKSKNDVKLSLTITSDSSTKLHTLSCSYMYGEPFVTDPSSITSLYLENIVMDSMVLSPVRIYNSFLTNTRVSFIELEKVNITKAQILDSEITFFQVSQVYMYDVTVSGGLTMTDCSNIYLEEFEFYEIVYGIGEPFIKIQNVEKLVFNSSQFELGRKSKVTISIAIDIYIQNTVFIYRDLKYEQPYEEEDYGLVIKLFIRLFIIDSTFKKRNSLQGWLKLISGGYAMIQQSHVLDNVCTKAESIFFFYLCENVAIIESTFKNNEAPHGGGIMASRVNEFSIYGSEFTNNTARLGGGGAVSLLELADWFDIRHTTFVLNSARYGGAIYLSNGVGGSLNVKNCSFVENYAWEAGGALYTVNSTYIALWNSNFESNQVKSSVDLNDSYETGCSCITTSIAPIGTGGAVSLFNTLSYFSNTTFSKNDAKRGGAIFTTSTCNVQRSTFSENSASISGGALFFVTKPPLLNQVELLDNRAGVYGFDTASPTMAFTQSIIEPKLNDRKISVYLGEQLVIKFKDMTDRKGNIISVMYECPTVSLSDPRFTLTRNDSKFKENLLELGILAKPTIEHLEFGEDMINLTLHLGFSQTQVHNLTIYIQECPTDFVIQNGKCEIGFPFSTVIPGIIAGTVVATLLGIVLGSLSCLGCAFASWKIYRVARGVYLRQRSEKEIEEKLLVHDLSISDYGSMNSSAEERPSLLGKNASNYIISASELKIEKKIGEGASGSVFKAKYNMMDCAVKTIIKKEDAHENFEKEVMLLVQLRHPNIISFYGICISENQLCMVVELGQNGSLEEMIKEMKKGRVKKKFKEKLKILIGISNGMKYLHGIQPKCLIHRDLKPANIILDHSNTPKVCDFGLSREISTHTQTHSLTGNIGTLIYMSPELILEEDSDNGPNNLMKENATKIDVYSFAIIMYELLFEETPYWNENCEKLNYFHHLNAEKKVKAFNLLYHVANNEKRPLVPFLNVDEMRSWCEKFMINDDPTNDEFLIGMDMYVKLMKQCWSTNPIERPSFERILQKLTDIYNMEL</sequence>
<organism evidence="14 15">
    <name type="scientific">Naegleria lovaniensis</name>
    <name type="common">Amoeba</name>
    <dbReference type="NCBI Taxonomy" id="51637"/>
    <lineage>
        <taxon>Eukaryota</taxon>
        <taxon>Discoba</taxon>
        <taxon>Heterolobosea</taxon>
        <taxon>Tetramitia</taxon>
        <taxon>Eutetramitia</taxon>
        <taxon>Vahlkampfiidae</taxon>
        <taxon>Naegleria</taxon>
    </lineage>
</organism>
<dbReference type="Gene3D" id="1.10.510.10">
    <property type="entry name" value="Transferase(Phosphotransferase) domain 1"/>
    <property type="match status" value="1"/>
</dbReference>
<evidence type="ECO:0000256" key="9">
    <source>
        <dbReference type="ARBA" id="ARBA00023237"/>
    </source>
</evidence>
<dbReference type="SMART" id="SM00220">
    <property type="entry name" value="S_TKc"/>
    <property type="match status" value="1"/>
</dbReference>
<reference evidence="14 15" key="1">
    <citation type="journal article" date="2018" name="BMC Genomics">
        <title>The genome of Naegleria lovaniensis, the basis for a comparative approach to unravel pathogenicity factors of the human pathogenic amoeba N. fowleri.</title>
        <authorList>
            <person name="Liechti N."/>
            <person name="Schurch N."/>
            <person name="Bruggmann R."/>
            <person name="Wittwer M."/>
        </authorList>
    </citation>
    <scope>NUCLEOTIDE SEQUENCE [LARGE SCALE GENOMIC DNA]</scope>
    <source>
        <strain evidence="14 15">ATCC 30569</strain>
    </source>
</reference>
<keyword evidence="9" id="KW-0998">Cell outer membrane</keyword>
<keyword evidence="12" id="KW-1133">Transmembrane helix</keyword>
<evidence type="ECO:0000256" key="2">
    <source>
        <dbReference type="ARBA" id="ARBA00004442"/>
    </source>
</evidence>
<dbReference type="InterPro" id="IPR003368">
    <property type="entry name" value="POMP_repeat"/>
</dbReference>
<dbReference type="CDD" id="cd13999">
    <property type="entry name" value="STKc_MAP3K-like"/>
    <property type="match status" value="1"/>
</dbReference>
<evidence type="ECO:0000313" key="15">
    <source>
        <dbReference type="Proteomes" id="UP000816034"/>
    </source>
</evidence>
<comment type="caution">
    <text evidence="14">The sequence shown here is derived from an EMBL/GenBank/DDBJ whole genome shotgun (WGS) entry which is preliminary data.</text>
</comment>
<keyword evidence="12" id="KW-0812">Transmembrane</keyword>
<evidence type="ECO:0000313" key="14">
    <source>
        <dbReference type="EMBL" id="KAG2377897.1"/>
    </source>
</evidence>
<dbReference type="InterPro" id="IPR000719">
    <property type="entry name" value="Prot_kinase_dom"/>
</dbReference>
<dbReference type="PANTHER" id="PTHR44329">
    <property type="entry name" value="SERINE/THREONINE-PROTEIN KINASE TNNI3K-RELATED"/>
    <property type="match status" value="1"/>
</dbReference>
<dbReference type="Proteomes" id="UP000816034">
    <property type="component" value="Unassembled WGS sequence"/>
</dbReference>
<dbReference type="RefSeq" id="XP_044545159.1">
    <property type="nucleotide sequence ID" value="XM_044699118.1"/>
</dbReference>
<feature type="domain" description="Protein kinase" evidence="13">
    <location>
        <begin position="975"/>
        <end position="1288"/>
    </location>
</feature>
<feature type="compositionally biased region" description="Basic and acidic residues" evidence="11">
    <location>
        <begin position="123"/>
        <end position="132"/>
    </location>
</feature>
<dbReference type="PROSITE" id="PS00108">
    <property type="entry name" value="PROTEIN_KINASE_ST"/>
    <property type="match status" value="1"/>
</dbReference>
<keyword evidence="5" id="KW-0732">Signal</keyword>
<feature type="region of interest" description="Disordered" evidence="11">
    <location>
        <begin position="114"/>
        <end position="139"/>
    </location>
</feature>
<dbReference type="InterPro" id="IPR011009">
    <property type="entry name" value="Kinase-like_dom_sf"/>
</dbReference>
<evidence type="ECO:0000256" key="1">
    <source>
        <dbReference type="ARBA" id="ARBA00004196"/>
    </source>
</evidence>
<evidence type="ECO:0000256" key="4">
    <source>
        <dbReference type="ARBA" id="ARBA00022525"/>
    </source>
</evidence>
<dbReference type="InterPro" id="IPR017441">
    <property type="entry name" value="Protein_kinase_ATP_BS"/>
</dbReference>
<dbReference type="Pfam" id="PF00069">
    <property type="entry name" value="Pkinase"/>
    <property type="match status" value="1"/>
</dbReference>
<dbReference type="InterPro" id="IPR008271">
    <property type="entry name" value="Ser/Thr_kinase_AS"/>
</dbReference>
<proteinExistence type="predicted"/>
<evidence type="ECO:0000256" key="10">
    <source>
        <dbReference type="PROSITE-ProRule" id="PRU10141"/>
    </source>
</evidence>
<evidence type="ECO:0000256" key="12">
    <source>
        <dbReference type="SAM" id="Phobius"/>
    </source>
</evidence>
<dbReference type="GO" id="GO:0004674">
    <property type="term" value="F:protein serine/threonine kinase activity"/>
    <property type="evidence" value="ECO:0007669"/>
    <property type="project" value="TreeGrafter"/>
</dbReference>
<evidence type="ECO:0000256" key="11">
    <source>
        <dbReference type="SAM" id="MobiDB-lite"/>
    </source>
</evidence>
<dbReference type="GO" id="GO:0005576">
    <property type="term" value="C:extracellular region"/>
    <property type="evidence" value="ECO:0007669"/>
    <property type="project" value="UniProtKB-SubCell"/>
</dbReference>
<evidence type="ECO:0000256" key="5">
    <source>
        <dbReference type="ARBA" id="ARBA00022729"/>
    </source>
</evidence>
<gene>
    <name evidence="14" type="ORF">C9374_008982</name>
</gene>
<evidence type="ECO:0000256" key="7">
    <source>
        <dbReference type="ARBA" id="ARBA00022840"/>
    </source>
</evidence>